<evidence type="ECO:0000313" key="2">
    <source>
        <dbReference type="Proteomes" id="UP000032515"/>
    </source>
</evidence>
<reference evidence="1 2" key="1">
    <citation type="submission" date="2014-11" db="EMBL/GenBank/DDBJ databases">
        <title>Genomics and ecophysiology of heterotrophic nitrogen fixing bacteria isolated from estuarine surface water.</title>
        <authorList>
            <person name="Bentzon-Tilia M."/>
            <person name="Severin I."/>
            <person name="Hansen L.H."/>
            <person name="Riemann L."/>
        </authorList>
    </citation>
    <scope>NUCLEOTIDE SEQUENCE [LARGE SCALE GENOMIC DNA]</scope>
    <source>
        <strain evidence="1 2">BAL398</strain>
    </source>
</reference>
<proteinExistence type="predicted"/>
<evidence type="ECO:0000313" key="1">
    <source>
        <dbReference type="EMBL" id="KIZ46781.1"/>
    </source>
</evidence>
<dbReference type="EMBL" id="JXXE01000118">
    <property type="protein sequence ID" value="KIZ46781.1"/>
    <property type="molecule type" value="Genomic_DNA"/>
</dbReference>
<name>A0A0D7F1R3_RHOPL</name>
<protein>
    <submittedName>
        <fullName evidence="1">Uncharacterized protein</fullName>
    </submittedName>
</protein>
<dbReference type="RefSeq" id="WP_044407240.1">
    <property type="nucleotide sequence ID" value="NZ_JXXE01000118.1"/>
</dbReference>
<dbReference type="InterPro" id="IPR027417">
    <property type="entry name" value="P-loop_NTPase"/>
</dbReference>
<gene>
    <name evidence="1" type="ORF">OO17_06140</name>
</gene>
<comment type="caution">
    <text evidence="1">The sequence shown here is derived from an EMBL/GenBank/DDBJ whole genome shotgun (WGS) entry which is preliminary data.</text>
</comment>
<dbReference type="Proteomes" id="UP000032515">
    <property type="component" value="Unassembled WGS sequence"/>
</dbReference>
<dbReference type="Gene3D" id="3.40.50.300">
    <property type="entry name" value="P-loop containing nucleotide triphosphate hydrolases"/>
    <property type="match status" value="1"/>
</dbReference>
<organism evidence="1 2">
    <name type="scientific">Rhodopseudomonas palustris</name>
    <dbReference type="NCBI Taxonomy" id="1076"/>
    <lineage>
        <taxon>Bacteria</taxon>
        <taxon>Pseudomonadati</taxon>
        <taxon>Pseudomonadota</taxon>
        <taxon>Alphaproteobacteria</taxon>
        <taxon>Hyphomicrobiales</taxon>
        <taxon>Nitrobacteraceae</taxon>
        <taxon>Rhodopseudomonas</taxon>
    </lineage>
</organism>
<sequence length="152" mass="16854">MSFLAIAQGRIANPTVLIDEIEKAPTQSAYGRLWDALLGFLEPETAERYRDPALQAPLDLSMAARQRSRSFRKPSLHDHRRQAGDARVQRMGIGNEVVARWLSNCRPCMNIPNCGHATSEQETFLTTIGRNRSWNVGFTNGDARVAAAIGGF</sequence>
<dbReference type="PATRIC" id="fig|1076.23.peg.379"/>
<accession>A0A0D7F1R3</accession>
<dbReference type="AlphaFoldDB" id="A0A0D7F1R3"/>